<dbReference type="EMBL" id="CP024915">
    <property type="protein sequence ID" value="AUZ86646.1"/>
    <property type="molecule type" value="Genomic_DNA"/>
</dbReference>
<accession>A0A2L0UBP0</accession>
<dbReference type="Proteomes" id="UP000239187">
    <property type="component" value="Chromosome"/>
</dbReference>
<dbReference type="GO" id="GO:0030077">
    <property type="term" value="C:plasma membrane light-harvesting complex"/>
    <property type="evidence" value="ECO:0007669"/>
    <property type="project" value="InterPro"/>
</dbReference>
<dbReference type="RefSeq" id="WP_208740568.1">
    <property type="nucleotide sequence ID" value="NZ_CP024915.1"/>
</dbReference>
<gene>
    <name evidence="2" type="ORF">CVO76_02585</name>
</gene>
<feature type="domain" description="PRC-barrel" evidence="1">
    <location>
        <begin position="5"/>
        <end position="67"/>
    </location>
</feature>
<dbReference type="Pfam" id="PF05239">
    <property type="entry name" value="PRC"/>
    <property type="match status" value="1"/>
</dbReference>
<evidence type="ECO:0000313" key="3">
    <source>
        <dbReference type="Proteomes" id="UP000239187"/>
    </source>
</evidence>
<dbReference type="InterPro" id="IPR011033">
    <property type="entry name" value="PRC_barrel-like_sf"/>
</dbReference>
<dbReference type="SUPFAM" id="SSF50346">
    <property type="entry name" value="PRC-barrel domain"/>
    <property type="match status" value="1"/>
</dbReference>
<evidence type="ECO:0000313" key="2">
    <source>
        <dbReference type="EMBL" id="AUZ86646.1"/>
    </source>
</evidence>
<reference evidence="2 3" key="1">
    <citation type="submission" date="2017-11" db="EMBL/GenBank/DDBJ databases">
        <title>Draft genome of Arthrobacter agilis strain UMCV2, a plant growth-promoting rhizobacterium and biocontrol capacity of phytopathogenic fungi.</title>
        <authorList>
            <person name="Martinez-Camara R."/>
            <person name="Santoyo G."/>
            <person name="Moreno-Hagelsieb G."/>
            <person name="Valencia-Cantero E."/>
        </authorList>
    </citation>
    <scope>NUCLEOTIDE SEQUENCE [LARGE SCALE GENOMIC DNA]</scope>
    <source>
        <strain evidence="2 3">UMCV2</strain>
    </source>
</reference>
<dbReference type="InterPro" id="IPR027275">
    <property type="entry name" value="PRC-brl_dom"/>
</dbReference>
<evidence type="ECO:0000259" key="1">
    <source>
        <dbReference type="Pfam" id="PF05239"/>
    </source>
</evidence>
<organism evidence="2 3">
    <name type="scientific">Arthrobacter agilis</name>
    <dbReference type="NCBI Taxonomy" id="37921"/>
    <lineage>
        <taxon>Bacteria</taxon>
        <taxon>Bacillati</taxon>
        <taxon>Actinomycetota</taxon>
        <taxon>Actinomycetes</taxon>
        <taxon>Micrococcales</taxon>
        <taxon>Micrococcaceae</taxon>
        <taxon>Arthrobacter</taxon>
    </lineage>
</organism>
<dbReference type="Gene3D" id="3.90.50.10">
    <property type="entry name" value="Photosynthetic Reaction Center, subunit H, domain 2"/>
    <property type="match status" value="1"/>
</dbReference>
<proteinExistence type="predicted"/>
<sequence>MAQAEINKLQAATAWDSKGKKLGDVNDVHLEKESGVPAWVTVSFGLLNARKHFVPLANSRFEGDALHLAWSKSEIADAPGSANTAELSPAEESALIDYYRLRDGAEAP</sequence>
<dbReference type="InterPro" id="IPR014747">
    <property type="entry name" value="Bac_photo_RC_H_C"/>
</dbReference>
<protein>
    <recommendedName>
        <fullName evidence="1">PRC-barrel domain-containing protein</fullName>
    </recommendedName>
</protein>
<name>A0A2L0UBP0_9MICC</name>
<dbReference type="AlphaFoldDB" id="A0A2L0UBP0"/>
<dbReference type="GO" id="GO:0019684">
    <property type="term" value="P:photosynthesis, light reaction"/>
    <property type="evidence" value="ECO:0007669"/>
    <property type="project" value="InterPro"/>
</dbReference>